<gene>
    <name evidence="6" type="ORF">EW145_g5100</name>
</gene>
<proteinExistence type="predicted"/>
<feature type="compositionally biased region" description="Polar residues" evidence="3">
    <location>
        <begin position="130"/>
        <end position="143"/>
    </location>
</feature>
<feature type="compositionally biased region" description="Low complexity" evidence="3">
    <location>
        <begin position="21"/>
        <end position="71"/>
    </location>
</feature>
<dbReference type="EMBL" id="SGPK01000292">
    <property type="protein sequence ID" value="THH05027.1"/>
    <property type="molecule type" value="Genomic_DNA"/>
</dbReference>
<dbReference type="PROSITE" id="PS50002">
    <property type="entry name" value="SH3"/>
    <property type="match status" value="1"/>
</dbReference>
<protein>
    <recommendedName>
        <fullName evidence="5">SH3 domain-containing protein</fullName>
    </recommendedName>
</protein>
<evidence type="ECO:0000313" key="7">
    <source>
        <dbReference type="Proteomes" id="UP000308199"/>
    </source>
</evidence>
<dbReference type="OrthoDB" id="5340910at2759"/>
<keyword evidence="1 2" id="KW-0728">SH3 domain</keyword>
<feature type="transmembrane region" description="Helical" evidence="4">
    <location>
        <begin position="166"/>
        <end position="187"/>
    </location>
</feature>
<dbReference type="Proteomes" id="UP000308199">
    <property type="component" value="Unassembled WGS sequence"/>
</dbReference>
<feature type="region of interest" description="Disordered" evidence="3">
    <location>
        <begin position="1"/>
        <end position="163"/>
    </location>
</feature>
<evidence type="ECO:0000313" key="6">
    <source>
        <dbReference type="EMBL" id="THH05027.1"/>
    </source>
</evidence>
<reference evidence="6 7" key="1">
    <citation type="submission" date="2019-02" db="EMBL/GenBank/DDBJ databases">
        <title>Genome sequencing of the rare red list fungi Phellinidium pouzarii.</title>
        <authorList>
            <person name="Buettner E."/>
            <person name="Kellner H."/>
        </authorList>
    </citation>
    <scope>NUCLEOTIDE SEQUENCE [LARGE SCALE GENOMIC DNA]</scope>
    <source>
        <strain evidence="6 7">DSM 108285</strain>
    </source>
</reference>
<sequence>MHDFQKVARAHHQHLRRADGAATTMASESASASPSASHTDSTTSATKASSSSSSSSSSTTSSTNSSTTSSTPGLNVSSLIGDITSNVPSKTSTTSATSTSTTSSSTTPANIPTTPSISPAVTAPSAARALSTSQTVSSFSPTVSGTASATSSTSTDASSSGGLSSAATGGIVAACVIAGLALIIFVVRKTFIRRRKRKRNTWGAGIYPEINVTEKYGDNALEPPPPVPEKTAISSGYLGAGSGAEPRTPVWAPPRPVSPNPSTYYVTPPPMSYNNQMMDAAPGASLTPAAAGATGTRPNSSGSVVWSMSRPQSAAVETAIVRVVYIPTLPDELSIMSGEVVQVVQVFDDGWVLCRNARGEQGVVPLECLDRSAAHAQAERLSVGYGMEGGGDWRNMKRISSLSTQQPHY</sequence>
<evidence type="ECO:0000259" key="5">
    <source>
        <dbReference type="PROSITE" id="PS50002"/>
    </source>
</evidence>
<comment type="caution">
    <text evidence="6">The sequence shown here is derived from an EMBL/GenBank/DDBJ whole genome shotgun (WGS) entry which is preliminary data.</text>
</comment>
<dbReference type="SUPFAM" id="SSF50044">
    <property type="entry name" value="SH3-domain"/>
    <property type="match status" value="1"/>
</dbReference>
<dbReference type="InterPro" id="IPR001452">
    <property type="entry name" value="SH3_domain"/>
</dbReference>
<dbReference type="Gene3D" id="2.30.30.40">
    <property type="entry name" value="SH3 Domains"/>
    <property type="match status" value="1"/>
</dbReference>
<dbReference type="SMART" id="SM00326">
    <property type="entry name" value="SH3"/>
    <property type="match status" value="1"/>
</dbReference>
<feature type="compositionally biased region" description="Polar residues" evidence="3">
    <location>
        <begin position="72"/>
        <end position="87"/>
    </location>
</feature>
<keyword evidence="7" id="KW-1185">Reference proteome</keyword>
<organism evidence="6 7">
    <name type="scientific">Phellinidium pouzarii</name>
    <dbReference type="NCBI Taxonomy" id="167371"/>
    <lineage>
        <taxon>Eukaryota</taxon>
        <taxon>Fungi</taxon>
        <taxon>Dikarya</taxon>
        <taxon>Basidiomycota</taxon>
        <taxon>Agaricomycotina</taxon>
        <taxon>Agaricomycetes</taxon>
        <taxon>Hymenochaetales</taxon>
        <taxon>Hymenochaetaceae</taxon>
        <taxon>Phellinidium</taxon>
    </lineage>
</organism>
<keyword evidence="4" id="KW-0812">Transmembrane</keyword>
<dbReference type="AlphaFoldDB" id="A0A4S4L1R6"/>
<dbReference type="Pfam" id="PF00018">
    <property type="entry name" value="SH3_1"/>
    <property type="match status" value="1"/>
</dbReference>
<evidence type="ECO:0000256" key="4">
    <source>
        <dbReference type="SAM" id="Phobius"/>
    </source>
</evidence>
<evidence type="ECO:0000256" key="3">
    <source>
        <dbReference type="SAM" id="MobiDB-lite"/>
    </source>
</evidence>
<keyword evidence="4" id="KW-1133">Transmembrane helix</keyword>
<accession>A0A4S4L1R6</accession>
<keyword evidence="4" id="KW-0472">Membrane</keyword>
<feature type="compositionally biased region" description="Low complexity" evidence="3">
    <location>
        <begin position="88"/>
        <end position="119"/>
    </location>
</feature>
<evidence type="ECO:0000256" key="2">
    <source>
        <dbReference type="PROSITE-ProRule" id="PRU00192"/>
    </source>
</evidence>
<evidence type="ECO:0000256" key="1">
    <source>
        <dbReference type="ARBA" id="ARBA00022443"/>
    </source>
</evidence>
<feature type="domain" description="SH3" evidence="5">
    <location>
        <begin position="314"/>
        <end position="374"/>
    </location>
</feature>
<feature type="compositionally biased region" description="Low complexity" evidence="3">
    <location>
        <begin position="144"/>
        <end position="163"/>
    </location>
</feature>
<dbReference type="InterPro" id="IPR036028">
    <property type="entry name" value="SH3-like_dom_sf"/>
</dbReference>
<name>A0A4S4L1R6_9AGAM</name>